<feature type="coiled-coil region" evidence="4">
    <location>
        <begin position="227"/>
        <end position="268"/>
    </location>
</feature>
<feature type="compositionally biased region" description="Acidic residues" evidence="5">
    <location>
        <begin position="487"/>
        <end position="496"/>
    </location>
</feature>
<dbReference type="GeneID" id="119727538"/>
<dbReference type="SUPFAM" id="SSF57850">
    <property type="entry name" value="RING/U-box"/>
    <property type="match status" value="1"/>
</dbReference>
<feature type="compositionally biased region" description="Basic and acidic residues" evidence="5">
    <location>
        <begin position="819"/>
        <end position="830"/>
    </location>
</feature>
<evidence type="ECO:0000313" key="7">
    <source>
        <dbReference type="EnsemblMetazoa" id="XP_038055375.1"/>
    </source>
</evidence>
<feature type="region of interest" description="Disordered" evidence="5">
    <location>
        <begin position="877"/>
        <end position="915"/>
    </location>
</feature>
<feature type="compositionally biased region" description="Polar residues" evidence="5">
    <location>
        <begin position="431"/>
        <end position="444"/>
    </location>
</feature>
<feature type="region of interest" description="Disordered" evidence="5">
    <location>
        <begin position="335"/>
        <end position="397"/>
    </location>
</feature>
<dbReference type="CDD" id="cd16562">
    <property type="entry name" value="RING-HC_RNF219"/>
    <property type="match status" value="1"/>
</dbReference>
<feature type="compositionally biased region" description="Low complexity" evidence="5">
    <location>
        <begin position="162"/>
        <end position="174"/>
    </location>
</feature>
<keyword evidence="4" id="KW-0175">Coiled coil</keyword>
<dbReference type="SMART" id="SM00184">
    <property type="entry name" value="RING"/>
    <property type="match status" value="1"/>
</dbReference>
<evidence type="ECO:0000256" key="5">
    <source>
        <dbReference type="SAM" id="MobiDB-lite"/>
    </source>
</evidence>
<dbReference type="GO" id="GO:0006513">
    <property type="term" value="P:protein monoubiquitination"/>
    <property type="evidence" value="ECO:0007669"/>
    <property type="project" value="InterPro"/>
</dbReference>
<proteinExistence type="predicted"/>
<dbReference type="PANTHER" id="PTHR14609:SF1">
    <property type="entry name" value="ORC UBIQUITIN LIGASE 1"/>
    <property type="match status" value="1"/>
</dbReference>
<feature type="coiled-coil region" evidence="4">
    <location>
        <begin position="91"/>
        <end position="132"/>
    </location>
</feature>
<evidence type="ECO:0000256" key="2">
    <source>
        <dbReference type="ARBA" id="ARBA00022833"/>
    </source>
</evidence>
<keyword evidence="8" id="KW-1185">Reference proteome</keyword>
<dbReference type="PANTHER" id="PTHR14609">
    <property type="entry name" value="RING FINGER PROTEIN 219"/>
    <property type="match status" value="1"/>
</dbReference>
<feature type="region of interest" description="Disordered" evidence="5">
    <location>
        <begin position="431"/>
        <end position="532"/>
    </location>
</feature>
<feature type="compositionally biased region" description="Polar residues" evidence="5">
    <location>
        <begin position="140"/>
        <end position="156"/>
    </location>
</feature>
<feature type="region of interest" description="Disordered" evidence="5">
    <location>
        <begin position="703"/>
        <end position="837"/>
    </location>
</feature>
<name>A0A913ZVR6_PATMI</name>
<dbReference type="AlphaFoldDB" id="A0A913ZVR6"/>
<protein>
    <recommendedName>
        <fullName evidence="6">RING-type domain-containing protein</fullName>
    </recommendedName>
</protein>
<feature type="compositionally biased region" description="Polar residues" evidence="5">
    <location>
        <begin position="347"/>
        <end position="376"/>
    </location>
</feature>
<evidence type="ECO:0000256" key="4">
    <source>
        <dbReference type="SAM" id="Coils"/>
    </source>
</evidence>
<accession>A0A913ZVR6</accession>
<dbReference type="InterPro" id="IPR013083">
    <property type="entry name" value="Znf_RING/FYVE/PHD"/>
</dbReference>
<dbReference type="GO" id="GO:0006275">
    <property type="term" value="P:regulation of DNA replication"/>
    <property type="evidence" value="ECO:0007669"/>
    <property type="project" value="InterPro"/>
</dbReference>
<feature type="domain" description="RING-type" evidence="6">
    <location>
        <begin position="20"/>
        <end position="58"/>
    </location>
</feature>
<dbReference type="GO" id="GO:0004842">
    <property type="term" value="F:ubiquitin-protein transferase activity"/>
    <property type="evidence" value="ECO:0007669"/>
    <property type="project" value="InterPro"/>
</dbReference>
<dbReference type="Pfam" id="PF13923">
    <property type="entry name" value="zf-C3HC4_2"/>
    <property type="match status" value="1"/>
</dbReference>
<evidence type="ECO:0000256" key="1">
    <source>
        <dbReference type="ARBA" id="ARBA00022771"/>
    </source>
</evidence>
<evidence type="ECO:0000256" key="3">
    <source>
        <dbReference type="PROSITE-ProRule" id="PRU00175"/>
    </source>
</evidence>
<feature type="compositionally biased region" description="Low complexity" evidence="5">
    <location>
        <begin position="746"/>
        <end position="761"/>
    </location>
</feature>
<dbReference type="InterPro" id="IPR001841">
    <property type="entry name" value="Znf_RING"/>
</dbReference>
<dbReference type="Gene3D" id="3.30.40.10">
    <property type="entry name" value="Zinc/RING finger domain, C3HC4 (zinc finger)"/>
    <property type="match status" value="1"/>
</dbReference>
<dbReference type="PROSITE" id="PS50089">
    <property type="entry name" value="ZF_RING_2"/>
    <property type="match status" value="1"/>
</dbReference>
<dbReference type="RefSeq" id="XP_038055375.1">
    <property type="nucleotide sequence ID" value="XM_038199447.1"/>
</dbReference>
<sequence length="915" mass="100354">MAENSSGKRMSISFTLPISCQICLGKVKQPIVCPNHHVFCNACIEVWLQHNQQCPTCRVPITPDNPCKQIIGGQNQENENDSYMSSPALRRARFDILYQDCENEIKRLQQENENLKNSNSQLQEQLADTKKYLASRSEKASNSTGAAPVSSPNSKTKVWRDSSLPSPRSSPSASKLKGKGKWDEPTSLSPGMKRDRHGRPSSSSQQDWINGLESSSREDGSDNGEVLSALRSKLKQATLTYEKIKQDMDKLKEKNIKLSTDNRALLTENGRLKQAAATRSPRKYEKYTSMAQQSKLDSCRREVSQLKSALERSDTYIEELETELGNYKSLFGSLPRKRPCHGKESTARTLTTSTGRAQSAASEPSETDLTFRSMDNSLDDTSKFVPPASSGGCLTYPRPLADEDVGTSSSGSRLLPFDGIRVHNSDRYRFTSTKKSASANSHSGRLSKDGRKSLSGNKEASRVLVRPKPGSGAVGEGSRKNDKELLGSDDDSDLDEPSPVRSTPSTAMGKLTLDSANRSLRPSAPDESLESKFKISPSCHRQLDFGQDSPEIAALQFSLEKADTHGLLLEGNMVDVGPLDQNVTFSDLDFTLTSEISDCAKLMKEAEKRVKQKRLSHQEGEAGCSNAVTKTNIKGFKGFKSFVPSKNSDLINKDTCYFAPITPALNKGNSDQPTGTAYCKSLHLKSQDMKMDFDSGNTRVTWSKNHPDYRITQRSTSSKPQEADTYMSGAAPLSADGVGQASQLGSYSRHSSMSSNAASRSILLPPRGTRRPVLPESSTIAASEESSSLVNRFEPTIRPQLMRLRHNTDPSGSKAGKSRLKESNRLRSDGDNDWGTFDSVNDDVGARVGSVVGRPGRRGNPLLAASESETKAFFFFQGLDNGGGDTGKDNHKRIRLEQDSDDDDDDYTMSKSPTF</sequence>
<dbReference type="Proteomes" id="UP000887568">
    <property type="component" value="Unplaced"/>
</dbReference>
<feature type="compositionally biased region" description="Basic and acidic residues" evidence="5">
    <location>
        <begin position="477"/>
        <end position="486"/>
    </location>
</feature>
<keyword evidence="2" id="KW-0862">Zinc</keyword>
<organism evidence="7 8">
    <name type="scientific">Patiria miniata</name>
    <name type="common">Bat star</name>
    <name type="synonym">Asterina miniata</name>
    <dbReference type="NCBI Taxonomy" id="46514"/>
    <lineage>
        <taxon>Eukaryota</taxon>
        <taxon>Metazoa</taxon>
        <taxon>Echinodermata</taxon>
        <taxon>Eleutherozoa</taxon>
        <taxon>Asterozoa</taxon>
        <taxon>Asteroidea</taxon>
        <taxon>Valvatacea</taxon>
        <taxon>Valvatida</taxon>
        <taxon>Asterinidae</taxon>
        <taxon>Patiria</taxon>
    </lineage>
</organism>
<dbReference type="InterPro" id="IPR039209">
    <property type="entry name" value="OBI1"/>
</dbReference>
<keyword evidence="1 3" id="KW-0863">Zinc-finger</keyword>
<feature type="compositionally biased region" description="Low complexity" evidence="5">
    <location>
        <begin position="776"/>
        <end position="788"/>
    </location>
</feature>
<evidence type="ECO:0000259" key="6">
    <source>
        <dbReference type="PROSITE" id="PS50089"/>
    </source>
</evidence>
<dbReference type="InterPro" id="IPR035691">
    <property type="entry name" value="OBI1_RING-HC"/>
</dbReference>
<dbReference type="EnsemblMetazoa" id="XM_038199447.1">
    <property type="protein sequence ID" value="XP_038055375.1"/>
    <property type="gene ID" value="LOC119727538"/>
</dbReference>
<dbReference type="OrthoDB" id="6105938at2759"/>
<dbReference type="GO" id="GO:0008270">
    <property type="term" value="F:zinc ion binding"/>
    <property type="evidence" value="ECO:0007669"/>
    <property type="project" value="UniProtKB-KW"/>
</dbReference>
<keyword evidence="1 3" id="KW-0479">Metal-binding</keyword>
<feature type="compositionally biased region" description="Polar residues" evidence="5">
    <location>
        <begin position="200"/>
        <end position="214"/>
    </location>
</feature>
<dbReference type="OMA" id="LPCVNWL"/>
<reference evidence="7" key="1">
    <citation type="submission" date="2022-11" db="UniProtKB">
        <authorList>
            <consortium name="EnsemblMetazoa"/>
        </authorList>
    </citation>
    <scope>IDENTIFICATION</scope>
</reference>
<evidence type="ECO:0000313" key="8">
    <source>
        <dbReference type="Proteomes" id="UP000887568"/>
    </source>
</evidence>
<feature type="region of interest" description="Disordered" evidence="5">
    <location>
        <begin position="133"/>
        <end position="224"/>
    </location>
</feature>